<accession>A0ABU7BAW9</accession>
<name>A0ABU7BAW9_9TELE</name>
<evidence type="ECO:0000313" key="1">
    <source>
        <dbReference type="EMBL" id="MED6246684.1"/>
    </source>
</evidence>
<organism evidence="1 2">
    <name type="scientific">Ataeniobius toweri</name>
    <dbReference type="NCBI Taxonomy" id="208326"/>
    <lineage>
        <taxon>Eukaryota</taxon>
        <taxon>Metazoa</taxon>
        <taxon>Chordata</taxon>
        <taxon>Craniata</taxon>
        <taxon>Vertebrata</taxon>
        <taxon>Euteleostomi</taxon>
        <taxon>Actinopterygii</taxon>
        <taxon>Neopterygii</taxon>
        <taxon>Teleostei</taxon>
        <taxon>Neoteleostei</taxon>
        <taxon>Acanthomorphata</taxon>
        <taxon>Ovalentaria</taxon>
        <taxon>Atherinomorphae</taxon>
        <taxon>Cyprinodontiformes</taxon>
        <taxon>Goodeidae</taxon>
        <taxon>Ataeniobius</taxon>
    </lineage>
</organism>
<gene>
    <name evidence="1" type="ORF">ATANTOWER_021930</name>
</gene>
<comment type="caution">
    <text evidence="1">The sequence shown here is derived from an EMBL/GenBank/DDBJ whole genome shotgun (WGS) entry which is preliminary data.</text>
</comment>
<dbReference type="Proteomes" id="UP001345963">
    <property type="component" value="Unassembled WGS sequence"/>
</dbReference>
<reference evidence="1 2" key="1">
    <citation type="submission" date="2021-07" db="EMBL/GenBank/DDBJ databases">
        <authorList>
            <person name="Palmer J.M."/>
        </authorList>
    </citation>
    <scope>NUCLEOTIDE SEQUENCE [LARGE SCALE GENOMIC DNA]</scope>
    <source>
        <strain evidence="1 2">AT_MEX2019</strain>
        <tissue evidence="1">Muscle</tissue>
    </source>
</reference>
<proteinExistence type="predicted"/>
<keyword evidence="2" id="KW-1185">Reference proteome</keyword>
<evidence type="ECO:0000313" key="2">
    <source>
        <dbReference type="Proteomes" id="UP001345963"/>
    </source>
</evidence>
<protein>
    <submittedName>
        <fullName evidence="1">Uncharacterized protein</fullName>
    </submittedName>
</protein>
<sequence length="107" mass="12504">MRNKVIDIHQFRMSYKDISVFESPGKHSESYYPQMEKTWNNDEPFRGGWLSKITLRIYQQFLHEVTKEQRTCKALRTSLGLVMVSGLDSTIRKRQGKRAIHGTTAVD</sequence>
<dbReference type="EMBL" id="JAHUTI010044076">
    <property type="protein sequence ID" value="MED6246684.1"/>
    <property type="molecule type" value="Genomic_DNA"/>
</dbReference>